<evidence type="ECO:0000313" key="2">
    <source>
        <dbReference type="EMBL" id="GIP18168.1"/>
    </source>
</evidence>
<keyword evidence="1" id="KW-1133">Transmembrane helix</keyword>
<dbReference type="Proteomes" id="UP000683139">
    <property type="component" value="Unassembled WGS sequence"/>
</dbReference>
<keyword evidence="1" id="KW-0812">Transmembrane</keyword>
<feature type="transmembrane region" description="Helical" evidence="1">
    <location>
        <begin position="21"/>
        <end position="41"/>
    </location>
</feature>
<organism evidence="2 3">
    <name type="scientific">Paenibacillus montaniterrae</name>
    <dbReference type="NCBI Taxonomy" id="429341"/>
    <lineage>
        <taxon>Bacteria</taxon>
        <taxon>Bacillati</taxon>
        <taxon>Bacillota</taxon>
        <taxon>Bacilli</taxon>
        <taxon>Bacillales</taxon>
        <taxon>Paenibacillaceae</taxon>
        <taxon>Paenibacillus</taxon>
    </lineage>
</organism>
<proteinExistence type="predicted"/>
<gene>
    <name evidence="2" type="ORF">J40TS1_38100</name>
</gene>
<dbReference type="AlphaFoldDB" id="A0A919YWP9"/>
<feature type="transmembrane region" description="Helical" evidence="1">
    <location>
        <begin position="47"/>
        <end position="65"/>
    </location>
</feature>
<comment type="caution">
    <text evidence="2">The sequence shown here is derived from an EMBL/GenBank/DDBJ whole genome shotgun (WGS) entry which is preliminary data.</text>
</comment>
<dbReference type="RefSeq" id="WP_213518222.1">
    <property type="nucleotide sequence ID" value="NZ_BOSE01000007.1"/>
</dbReference>
<keyword evidence="3" id="KW-1185">Reference proteome</keyword>
<keyword evidence="1" id="KW-0472">Membrane</keyword>
<dbReference type="EMBL" id="BOSE01000007">
    <property type="protein sequence ID" value="GIP18168.1"/>
    <property type="molecule type" value="Genomic_DNA"/>
</dbReference>
<sequence>MEVEKKRSEFTLANIYSWRSFYLSLSMSMTFLIYLSVAILVESDVKYVTMIFLGSILLVIFILMLSEWKKDTKIIVNAEKIIYRSEELNPAEIEEIIFVNWIIDIKRKKGIRSCIRIALKNNEEFETFKSRIIEYGNYNNIRIKSDSFEESEVFLYHD</sequence>
<reference evidence="2" key="1">
    <citation type="submission" date="2021-03" db="EMBL/GenBank/DDBJ databases">
        <title>Antimicrobial resistance genes in bacteria isolated from Japanese honey, and their potential for conferring macrolide and lincosamide resistance in the American foulbrood pathogen Paenibacillus larvae.</title>
        <authorList>
            <person name="Okamoto M."/>
            <person name="Kumagai M."/>
            <person name="Kanamori H."/>
            <person name="Takamatsu D."/>
        </authorList>
    </citation>
    <scope>NUCLEOTIDE SEQUENCE</scope>
    <source>
        <strain evidence="2">J40TS1</strain>
    </source>
</reference>
<name>A0A919YWP9_9BACL</name>
<protein>
    <submittedName>
        <fullName evidence="2">Uncharacterized protein</fullName>
    </submittedName>
</protein>
<evidence type="ECO:0000313" key="3">
    <source>
        <dbReference type="Proteomes" id="UP000683139"/>
    </source>
</evidence>
<accession>A0A919YWP9</accession>
<evidence type="ECO:0000256" key="1">
    <source>
        <dbReference type="SAM" id="Phobius"/>
    </source>
</evidence>